<dbReference type="RefSeq" id="WP_309943148.1">
    <property type="nucleotide sequence ID" value="NZ_AP025311.1"/>
</dbReference>
<sequence length="940" mass="108252">MTQLNFTSETHLFRTESTQQVFDQWIDLVLSGIVETKGIIEAKGLFTVEGKTKYVGYDQPYHIHILQGIMPALNLLERLAESNDWKSRDDYQQIIKTFILGFTFHDANKLMDIEDLGEAISHLADSGFLNDIKAYDFFPELDDYWGDIEELVLYAENRTSLQALGKATKLPKALLEELNPLVRFADEIASAGGADIYEWKDNAWLLKNTMKDSLQSIQDFYAFFKEKLVNLIPDAPEVSFIKMQRNPFRLVSDQIMKVTANYLEEKGMHTFSFMRDGFLYWGNPLNSDDLQEIENRLSGESRKSVDPVKLTKVDFQSCKLGFIGSIPFDLEVWEDILSSVSDNFLHMAPNGVDKLGEIGISQLIDFIEKLTEAYNLPLLTPELNDQGKLYIRFDHDNIKGEDDNQNFVRLFSIFKAKWLNGKANKAWENNFKSLIKSDEAFYEDFEWKVTDDIVITSPKALNDHFDAMVAGTTGSLLKNLLALMETYKILTEEGEDAIEDHFDELKSVLDKTKADSQASSPIITVFKEYFDYSDNSFSKDWINQIAPLPSSADMCLFTGKKATKKYEQTNAFGLGSRGFSRRSKSTLSNKQSYISDLADAENKARLNYSTRPKANTAIYMDFCESFGGSVIDWGLFRKLSGIRGYTVNDDNTVNINKSAQLNSTKFSLDLTEVAKDMKNQLFLVRNQLDIARKTGARTYVTSIMGEYRPHKEIFVYDQAPAFIRQLGWDRVHLTNLENEFDEIALSMELFKQGRGMDSGLILKYAQNRNSIFQAYYQYAHADESKARGMKSRIINFISENPKKFNHMTTIEKLAEIATRIRRENKNFNQESELFRLALEVMQKELRFKPSKEDMIQRIAGELYKKERLNFMGADKTQACDDFAQAMYEDLYEKEWNGQFPSKDRERTFLYQFAFVYSKKVTEFYSNSENRKADKEVLETV</sequence>
<evidence type="ECO:0000313" key="2">
    <source>
        <dbReference type="Proteomes" id="UP001185092"/>
    </source>
</evidence>
<dbReference type="AlphaFoldDB" id="A0AAE3XUH6"/>
<keyword evidence="2" id="KW-1185">Reference proteome</keyword>
<gene>
    <name evidence="1" type="ORF">HNQ88_005026</name>
</gene>
<evidence type="ECO:0000313" key="1">
    <source>
        <dbReference type="EMBL" id="MDR6241939.1"/>
    </source>
</evidence>
<dbReference type="EMBL" id="JAVDQD010000014">
    <property type="protein sequence ID" value="MDR6241939.1"/>
    <property type="molecule type" value="Genomic_DNA"/>
</dbReference>
<organism evidence="1 2">
    <name type="scientific">Aureibacter tunicatorum</name>
    <dbReference type="NCBI Taxonomy" id="866807"/>
    <lineage>
        <taxon>Bacteria</taxon>
        <taxon>Pseudomonadati</taxon>
        <taxon>Bacteroidota</taxon>
        <taxon>Cytophagia</taxon>
        <taxon>Cytophagales</taxon>
        <taxon>Persicobacteraceae</taxon>
        <taxon>Aureibacter</taxon>
    </lineage>
</organism>
<accession>A0AAE3XUH6</accession>
<comment type="caution">
    <text evidence="1">The sequence shown here is derived from an EMBL/GenBank/DDBJ whole genome shotgun (WGS) entry which is preliminary data.</text>
</comment>
<protein>
    <submittedName>
        <fullName evidence="1">Uncharacterized protein</fullName>
    </submittedName>
</protein>
<dbReference type="Proteomes" id="UP001185092">
    <property type="component" value="Unassembled WGS sequence"/>
</dbReference>
<name>A0AAE3XUH6_9BACT</name>
<reference evidence="1" key="1">
    <citation type="submission" date="2023-07" db="EMBL/GenBank/DDBJ databases">
        <title>Genomic Encyclopedia of Type Strains, Phase IV (KMG-IV): sequencing the most valuable type-strain genomes for metagenomic binning, comparative biology and taxonomic classification.</title>
        <authorList>
            <person name="Goeker M."/>
        </authorList>
    </citation>
    <scope>NUCLEOTIDE SEQUENCE</scope>
    <source>
        <strain evidence="1">DSM 26174</strain>
    </source>
</reference>
<proteinExistence type="predicted"/>